<dbReference type="InterPro" id="IPR012910">
    <property type="entry name" value="Plug_dom"/>
</dbReference>
<keyword evidence="13" id="KW-0732">Signal</keyword>
<evidence type="ECO:0000256" key="3">
    <source>
        <dbReference type="ARBA" id="ARBA00022452"/>
    </source>
</evidence>
<keyword evidence="2 11" id="KW-0813">Transport</keyword>
<organism evidence="16 17">
    <name type="scientific">Zavarzinia compransoris</name>
    <dbReference type="NCBI Taxonomy" id="1264899"/>
    <lineage>
        <taxon>Bacteria</taxon>
        <taxon>Pseudomonadati</taxon>
        <taxon>Pseudomonadota</taxon>
        <taxon>Alphaproteobacteria</taxon>
        <taxon>Rhodospirillales</taxon>
        <taxon>Zavarziniaceae</taxon>
        <taxon>Zavarzinia</taxon>
    </lineage>
</organism>
<evidence type="ECO:0000256" key="1">
    <source>
        <dbReference type="ARBA" id="ARBA00004571"/>
    </source>
</evidence>
<keyword evidence="8 12" id="KW-0798">TonB box</keyword>
<dbReference type="RefSeq" id="WP_109922200.1">
    <property type="nucleotide sequence ID" value="NZ_QGLF01000004.1"/>
</dbReference>
<dbReference type="Proteomes" id="UP000246077">
    <property type="component" value="Unassembled WGS sequence"/>
</dbReference>
<evidence type="ECO:0000256" key="6">
    <source>
        <dbReference type="ARBA" id="ARBA00023004"/>
    </source>
</evidence>
<evidence type="ECO:0000313" key="17">
    <source>
        <dbReference type="Proteomes" id="UP000246077"/>
    </source>
</evidence>
<dbReference type="InterPro" id="IPR039426">
    <property type="entry name" value="TonB-dep_rcpt-like"/>
</dbReference>
<sequence length="696" mass="74041">MAYRVLRFALACSAVTLAATPGRPALAEAEEGQAITLETVTVTARRREEAAQEAPVAVTVITADAIGRGAVDDLEDAAFGSLNTVFSPQGGPLTIRGIGSLGISGGVDRQPAVGVFLDDVYIARPFGYPAFLDDAARIEVVRGSQSTLYGKNTIGGAVNLILREPGDPGIELEGSLGTGPAGRVKATVDAPLEGSNFEVRASLSWTGGDGFIDNRADGETVSDTGAFAGRAVLAGPLGLATDLKVSVDYTSIRDDGGLWYAPLGLAFDHATEQDYPAANSRDIGGLAIRLDHAFEGMALTAVSALRGHEMDAVLDGDFTAFPVLAQAQTEWQRQISQEIRLASTGAGRLRWLGGLYYMHEMFDGDQFYELASVPRALWSRTTYDQTTDTYAVFGELGYRIVPAIELVGGLRYTHEEKSAVAETSTPSGTFMFGTPGKAVDDAAFDDVSPELALNWRFAPGDVAYAKVSRGYKSGGISPFIDVNGQPNRYDPEVTVTYEVGAKTTWWGDRLTLNAALFHIDWQDQQAVVYTSPVTRVIRNAAAATSQGFEIEGAVQLGAGLGLSAGYGWLDATYDDFRDAILGADHAGNRLPYAPRHSVSAGAHFGREIGGGLFLSGAVDYAFRSSYAFSADNAYLQGETHIVGARLGLEGERWAATVWGRNLTDESYLSQYFSMGGTDYGVAAEGRTLGVTLKVRL</sequence>
<dbReference type="PROSITE" id="PS52016">
    <property type="entry name" value="TONB_DEPENDENT_REC_3"/>
    <property type="match status" value="1"/>
</dbReference>
<keyword evidence="3 11" id="KW-1134">Transmembrane beta strand</keyword>
<feature type="domain" description="TonB-dependent receptor-like beta-barrel" evidence="14">
    <location>
        <begin position="228"/>
        <end position="662"/>
    </location>
</feature>
<comment type="similarity">
    <text evidence="11 12">Belongs to the TonB-dependent receptor family.</text>
</comment>
<evidence type="ECO:0000256" key="2">
    <source>
        <dbReference type="ARBA" id="ARBA00022448"/>
    </source>
</evidence>
<dbReference type="AlphaFoldDB" id="A0A317E4K3"/>
<dbReference type="Gene3D" id="2.40.170.20">
    <property type="entry name" value="TonB-dependent receptor, beta-barrel domain"/>
    <property type="match status" value="1"/>
</dbReference>
<comment type="caution">
    <text evidence="16">The sequence shown here is derived from an EMBL/GenBank/DDBJ whole genome shotgun (WGS) entry which is preliminary data.</text>
</comment>
<dbReference type="SUPFAM" id="SSF56935">
    <property type="entry name" value="Porins"/>
    <property type="match status" value="1"/>
</dbReference>
<evidence type="ECO:0000256" key="12">
    <source>
        <dbReference type="RuleBase" id="RU003357"/>
    </source>
</evidence>
<evidence type="ECO:0000313" key="16">
    <source>
        <dbReference type="EMBL" id="PWR19985.1"/>
    </source>
</evidence>
<dbReference type="PANTHER" id="PTHR32552">
    <property type="entry name" value="FERRICHROME IRON RECEPTOR-RELATED"/>
    <property type="match status" value="1"/>
</dbReference>
<feature type="chain" id="PRO_5016445073" evidence="13">
    <location>
        <begin position="19"/>
        <end position="696"/>
    </location>
</feature>
<evidence type="ECO:0000259" key="14">
    <source>
        <dbReference type="Pfam" id="PF00593"/>
    </source>
</evidence>
<evidence type="ECO:0000256" key="13">
    <source>
        <dbReference type="SAM" id="SignalP"/>
    </source>
</evidence>
<comment type="subcellular location">
    <subcellularLocation>
        <location evidence="1 11">Cell outer membrane</location>
        <topology evidence="1 11">Multi-pass membrane protein</topology>
    </subcellularLocation>
</comment>
<keyword evidence="17" id="KW-1185">Reference proteome</keyword>
<evidence type="ECO:0000256" key="5">
    <source>
        <dbReference type="ARBA" id="ARBA00022692"/>
    </source>
</evidence>
<name>A0A317E4K3_9PROT</name>
<keyword evidence="7" id="KW-0406">Ion transport</keyword>
<dbReference type="Pfam" id="PF07715">
    <property type="entry name" value="Plug"/>
    <property type="match status" value="1"/>
</dbReference>
<evidence type="ECO:0000256" key="11">
    <source>
        <dbReference type="PROSITE-ProRule" id="PRU01360"/>
    </source>
</evidence>
<evidence type="ECO:0000256" key="7">
    <source>
        <dbReference type="ARBA" id="ARBA00023065"/>
    </source>
</evidence>
<evidence type="ECO:0000259" key="15">
    <source>
        <dbReference type="Pfam" id="PF07715"/>
    </source>
</evidence>
<protein>
    <submittedName>
        <fullName evidence="16">TonB-dependent receptor</fullName>
    </submittedName>
</protein>
<dbReference type="InterPro" id="IPR036942">
    <property type="entry name" value="Beta-barrel_TonB_sf"/>
</dbReference>
<dbReference type="InterPro" id="IPR000531">
    <property type="entry name" value="Beta-barrel_TonB"/>
</dbReference>
<keyword evidence="16" id="KW-0675">Receptor</keyword>
<dbReference type="GO" id="GO:0006826">
    <property type="term" value="P:iron ion transport"/>
    <property type="evidence" value="ECO:0007669"/>
    <property type="project" value="UniProtKB-KW"/>
</dbReference>
<evidence type="ECO:0000256" key="10">
    <source>
        <dbReference type="ARBA" id="ARBA00023237"/>
    </source>
</evidence>
<dbReference type="OrthoDB" id="9760333at2"/>
<keyword evidence="5 11" id="KW-0812">Transmembrane</keyword>
<dbReference type="EMBL" id="QGLF01000004">
    <property type="protein sequence ID" value="PWR19985.1"/>
    <property type="molecule type" value="Genomic_DNA"/>
</dbReference>
<gene>
    <name evidence="16" type="ORF">DKG75_16200</name>
</gene>
<dbReference type="GO" id="GO:0009279">
    <property type="term" value="C:cell outer membrane"/>
    <property type="evidence" value="ECO:0007669"/>
    <property type="project" value="UniProtKB-SubCell"/>
</dbReference>
<keyword evidence="4" id="KW-0410">Iron transport</keyword>
<evidence type="ECO:0000256" key="4">
    <source>
        <dbReference type="ARBA" id="ARBA00022496"/>
    </source>
</evidence>
<keyword evidence="10 11" id="KW-0998">Cell outer membrane</keyword>
<accession>A0A317E4K3</accession>
<feature type="domain" description="TonB-dependent receptor plug" evidence="15">
    <location>
        <begin position="51"/>
        <end position="157"/>
    </location>
</feature>
<keyword evidence="9 11" id="KW-0472">Membrane</keyword>
<evidence type="ECO:0000256" key="9">
    <source>
        <dbReference type="ARBA" id="ARBA00023136"/>
    </source>
</evidence>
<dbReference type="PANTHER" id="PTHR32552:SF81">
    <property type="entry name" value="TONB-DEPENDENT OUTER MEMBRANE RECEPTOR"/>
    <property type="match status" value="1"/>
</dbReference>
<proteinExistence type="inferred from homology"/>
<evidence type="ECO:0000256" key="8">
    <source>
        <dbReference type="ARBA" id="ARBA00023077"/>
    </source>
</evidence>
<feature type="signal peptide" evidence="13">
    <location>
        <begin position="1"/>
        <end position="18"/>
    </location>
</feature>
<keyword evidence="6" id="KW-0408">Iron</keyword>
<dbReference type="Pfam" id="PF00593">
    <property type="entry name" value="TonB_dep_Rec_b-barrel"/>
    <property type="match status" value="1"/>
</dbReference>
<reference evidence="17" key="1">
    <citation type="submission" date="2018-05" db="EMBL/GenBank/DDBJ databases">
        <title>Zavarzinia sp. HR-AS.</title>
        <authorList>
            <person name="Lee Y."/>
            <person name="Jeon C.O."/>
        </authorList>
    </citation>
    <scope>NUCLEOTIDE SEQUENCE [LARGE SCALE GENOMIC DNA]</scope>
    <source>
        <strain evidence="17">DSM 1231</strain>
    </source>
</reference>